<organism evidence="1 2">
    <name type="scientific">Methylocystis iwaonis</name>
    <dbReference type="NCBI Taxonomy" id="2885079"/>
    <lineage>
        <taxon>Bacteria</taxon>
        <taxon>Pseudomonadati</taxon>
        <taxon>Pseudomonadota</taxon>
        <taxon>Alphaproteobacteria</taxon>
        <taxon>Hyphomicrobiales</taxon>
        <taxon>Methylocystaceae</taxon>
        <taxon>Methylocystis</taxon>
    </lineage>
</organism>
<proteinExistence type="predicted"/>
<evidence type="ECO:0000313" key="2">
    <source>
        <dbReference type="Proteomes" id="UP001317629"/>
    </source>
</evidence>
<reference evidence="1 2" key="1">
    <citation type="journal article" date="2023" name="Int. J. Syst. Evol. Microbiol.">
        <title>Methylocystis iwaonis sp. nov., a type II methane-oxidizing bacterium from surface soil of a rice paddy field in Japan, and emended description of the genus Methylocystis (ex Whittenbury et al. 1970) Bowman et al. 1993.</title>
        <authorList>
            <person name="Kaise H."/>
            <person name="Sawadogo J.B."/>
            <person name="Alam M.S."/>
            <person name="Ueno C."/>
            <person name="Dianou D."/>
            <person name="Shinjo R."/>
            <person name="Asakawa S."/>
        </authorList>
    </citation>
    <scope>NUCLEOTIDE SEQUENCE [LARGE SCALE GENOMIC DNA]</scope>
    <source>
        <strain evidence="1 2">SS37A-Re</strain>
    </source>
</reference>
<keyword evidence="2" id="KW-1185">Reference proteome</keyword>
<accession>A0ABN6VJ65</accession>
<protein>
    <recommendedName>
        <fullName evidence="3">BA14K family protein</fullName>
    </recommendedName>
</protein>
<name>A0ABN6VJ65_9HYPH</name>
<evidence type="ECO:0000313" key="1">
    <source>
        <dbReference type="EMBL" id="BDV35002.1"/>
    </source>
</evidence>
<dbReference type="EMBL" id="AP027142">
    <property type="protein sequence ID" value="BDV35002.1"/>
    <property type="molecule type" value="Genomic_DNA"/>
</dbReference>
<dbReference type="Proteomes" id="UP001317629">
    <property type="component" value="Chromosome"/>
</dbReference>
<gene>
    <name evidence="1" type="ORF">SS37A_25310</name>
</gene>
<sequence>MTLEFCGLLRRVFAASPANWEVHMRKSLKLALSGALIGATAMTAIPTEVLAGPMGVAPPSTVGLSAPVDQVWYRRGYRYGYRRPYYGGYYRRGYNPGAAVAAGVGLGLLGAGLAASSSGYYGGYYPYYGGGYYPYGYGYAYPAYNYWGW</sequence>
<evidence type="ECO:0008006" key="3">
    <source>
        <dbReference type="Google" id="ProtNLM"/>
    </source>
</evidence>